<dbReference type="Pfam" id="PF13732">
    <property type="entry name" value="DrrA1-3_C"/>
    <property type="match status" value="1"/>
</dbReference>
<dbReference type="Pfam" id="PF00005">
    <property type="entry name" value="ABC_tran"/>
    <property type="match status" value="1"/>
</dbReference>
<evidence type="ECO:0000313" key="6">
    <source>
        <dbReference type="Proteomes" id="UP000230859"/>
    </source>
</evidence>
<evidence type="ECO:0000313" key="5">
    <source>
        <dbReference type="EMBL" id="PIQ87599.1"/>
    </source>
</evidence>
<dbReference type="InterPro" id="IPR027417">
    <property type="entry name" value="P-loop_NTPase"/>
</dbReference>
<organism evidence="5 6">
    <name type="scientific">Candidatus Abzuiibacterium crystallinum</name>
    <dbReference type="NCBI Taxonomy" id="1974748"/>
    <lineage>
        <taxon>Bacteria</taxon>
        <taxon>Pseudomonadati</taxon>
        <taxon>Candidatus Omnitrophota</taxon>
        <taxon>Candidatus Abzuiibacterium</taxon>
    </lineage>
</organism>
<dbReference type="PROSITE" id="PS50893">
    <property type="entry name" value="ABC_TRANSPORTER_2"/>
    <property type="match status" value="1"/>
</dbReference>
<keyword evidence="2" id="KW-0547">Nucleotide-binding</keyword>
<reference evidence="5 6" key="1">
    <citation type="submission" date="2017-09" db="EMBL/GenBank/DDBJ databases">
        <title>Depth-based differentiation of microbial function through sediment-hosted aquifers and enrichment of novel symbionts in the deep terrestrial subsurface.</title>
        <authorList>
            <person name="Probst A.J."/>
            <person name="Ladd B."/>
            <person name="Jarett J.K."/>
            <person name="Geller-Mcgrath D.E."/>
            <person name="Sieber C.M."/>
            <person name="Emerson J.B."/>
            <person name="Anantharaman K."/>
            <person name="Thomas B.C."/>
            <person name="Malmstrom R."/>
            <person name="Stieglmeier M."/>
            <person name="Klingl A."/>
            <person name="Woyke T."/>
            <person name="Ryan C.M."/>
            <person name="Banfield J.F."/>
        </authorList>
    </citation>
    <scope>NUCLEOTIDE SEQUENCE [LARGE SCALE GENOMIC DNA]</scope>
    <source>
        <strain evidence="5">CG11_big_fil_rev_8_21_14_0_20_45_26</strain>
    </source>
</reference>
<gene>
    <name evidence="5" type="ORF">COV74_00115</name>
</gene>
<dbReference type="InterPro" id="IPR003439">
    <property type="entry name" value="ABC_transporter-like_ATP-bd"/>
</dbReference>
<dbReference type="GO" id="GO:0016887">
    <property type="term" value="F:ATP hydrolysis activity"/>
    <property type="evidence" value="ECO:0007669"/>
    <property type="project" value="InterPro"/>
</dbReference>
<dbReference type="Gene3D" id="3.40.50.300">
    <property type="entry name" value="P-loop containing nucleotide triphosphate hydrolases"/>
    <property type="match status" value="1"/>
</dbReference>
<dbReference type="PANTHER" id="PTHR42711:SF15">
    <property type="entry name" value="ABC-TYPE MULTIDRUG TRANSPORT SYSTEM, ATPASE COMPONENT"/>
    <property type="match status" value="1"/>
</dbReference>
<accession>A0A2H0LT47</accession>
<dbReference type="PROSITE" id="PS00211">
    <property type="entry name" value="ABC_TRANSPORTER_1"/>
    <property type="match status" value="1"/>
</dbReference>
<dbReference type="PANTHER" id="PTHR42711">
    <property type="entry name" value="ABC TRANSPORTER ATP-BINDING PROTEIN"/>
    <property type="match status" value="1"/>
</dbReference>
<evidence type="ECO:0000259" key="4">
    <source>
        <dbReference type="PROSITE" id="PS50893"/>
    </source>
</evidence>
<proteinExistence type="predicted"/>
<keyword evidence="1" id="KW-0813">Transport</keyword>
<dbReference type="SUPFAM" id="SSF52540">
    <property type="entry name" value="P-loop containing nucleoside triphosphate hydrolases"/>
    <property type="match status" value="1"/>
</dbReference>
<evidence type="ECO:0000256" key="3">
    <source>
        <dbReference type="ARBA" id="ARBA00022840"/>
    </source>
</evidence>
<dbReference type="AlphaFoldDB" id="A0A2H0LT47"/>
<feature type="domain" description="ABC transporter" evidence="4">
    <location>
        <begin position="12"/>
        <end position="242"/>
    </location>
</feature>
<dbReference type="InterPro" id="IPR017871">
    <property type="entry name" value="ABC_transporter-like_CS"/>
</dbReference>
<dbReference type="GO" id="GO:0005524">
    <property type="term" value="F:ATP binding"/>
    <property type="evidence" value="ECO:0007669"/>
    <property type="project" value="UniProtKB-KW"/>
</dbReference>
<keyword evidence="3" id="KW-0067">ATP-binding</keyword>
<dbReference type="InterPro" id="IPR025302">
    <property type="entry name" value="DrrA1/2-like_C"/>
</dbReference>
<dbReference type="InterPro" id="IPR003593">
    <property type="entry name" value="AAA+_ATPase"/>
</dbReference>
<comment type="caution">
    <text evidence="5">The sequence shown here is derived from an EMBL/GenBank/DDBJ whole genome shotgun (WGS) entry which is preliminary data.</text>
</comment>
<protein>
    <recommendedName>
        <fullName evidence="4">ABC transporter domain-containing protein</fullName>
    </recommendedName>
</protein>
<evidence type="ECO:0000256" key="2">
    <source>
        <dbReference type="ARBA" id="ARBA00022741"/>
    </source>
</evidence>
<dbReference type="InterPro" id="IPR050763">
    <property type="entry name" value="ABC_transporter_ATP-binding"/>
</dbReference>
<sequence>MCACAFFMTNALEIKDLVKFYGKRQALNSISLTVPEGEFFGFLGPNGAGKTTTIHSITGLAKYQGGSIRVFGYDAVSDYRQTRALIGFVPQEFNFDPYLTAEQILYYEAGYFGVSKKEARRRAAQLLKQFDLYTHKELDYRKLSGGMKRRLLIARGLVHEPRVLILDEPTAGVDVDLRKKLWVLLRELNQQGMTIFLTTHYIEEAERLCKRIGVIHQGNIIALETTEKLIEQLGKHVITISLDRRFPEIPRELRQFGIELAEDGNTIRLTKNEVHLNELLKAIYAQGLNVTGIDTEKTNLEDIFLGLTKEK</sequence>
<evidence type="ECO:0000256" key="1">
    <source>
        <dbReference type="ARBA" id="ARBA00022448"/>
    </source>
</evidence>
<name>A0A2H0LT47_9BACT</name>
<dbReference type="Proteomes" id="UP000230859">
    <property type="component" value="Unassembled WGS sequence"/>
</dbReference>
<dbReference type="EMBL" id="PCVY01000002">
    <property type="protein sequence ID" value="PIQ87599.1"/>
    <property type="molecule type" value="Genomic_DNA"/>
</dbReference>
<dbReference type="SMART" id="SM00382">
    <property type="entry name" value="AAA"/>
    <property type="match status" value="1"/>
</dbReference>